<evidence type="ECO:0000313" key="3">
    <source>
        <dbReference type="Proteomes" id="UP000215086"/>
    </source>
</evidence>
<evidence type="ECO:0000313" key="2">
    <source>
        <dbReference type="EMBL" id="ASV74351.1"/>
    </source>
</evidence>
<feature type="region of interest" description="Disordered" evidence="1">
    <location>
        <begin position="15"/>
        <end position="38"/>
    </location>
</feature>
<evidence type="ECO:0000256" key="1">
    <source>
        <dbReference type="SAM" id="MobiDB-lite"/>
    </source>
</evidence>
<dbReference type="EMBL" id="CP018477">
    <property type="protein sequence ID" value="ASV74351.1"/>
    <property type="molecule type" value="Genomic_DNA"/>
</dbReference>
<keyword evidence="3" id="KW-1185">Reference proteome</keyword>
<accession>A0A286REH5</accession>
<organism evidence="2 3">
    <name type="scientific">Thermogutta terrifontis</name>
    <dbReference type="NCBI Taxonomy" id="1331910"/>
    <lineage>
        <taxon>Bacteria</taxon>
        <taxon>Pseudomonadati</taxon>
        <taxon>Planctomycetota</taxon>
        <taxon>Planctomycetia</taxon>
        <taxon>Pirellulales</taxon>
        <taxon>Thermoguttaceae</taxon>
        <taxon>Thermogutta</taxon>
    </lineage>
</organism>
<sequence length="56" mass="6022">MSHPYVAEKAIRHGCQGQNTARTRGSSRSPAGLLSELPKRSGYRPVTAVYPPLDGV</sequence>
<reference evidence="2 3" key="1">
    <citation type="journal article" name="Front. Microbiol.">
        <title>Sugar Metabolism of the First Thermophilic Planctomycete Thermogutta terrifontis: Comparative Genomic and Transcriptomic Approaches.</title>
        <authorList>
            <person name="Elcheninov A.G."/>
            <person name="Menzel P."/>
            <person name="Gudbergsdottir S.R."/>
            <person name="Slesarev A.I."/>
            <person name="Kadnikov V.V."/>
            <person name="Krogh A."/>
            <person name="Bonch-Osmolovskaya E.A."/>
            <person name="Peng X."/>
            <person name="Kublanov I.V."/>
        </authorList>
    </citation>
    <scope>NUCLEOTIDE SEQUENCE [LARGE SCALE GENOMIC DNA]</scope>
    <source>
        <strain evidence="2 3">R1</strain>
    </source>
</reference>
<dbReference type="KEGG" id="ttf:THTE_1749"/>
<feature type="compositionally biased region" description="Polar residues" evidence="1">
    <location>
        <begin position="16"/>
        <end position="29"/>
    </location>
</feature>
<proteinExistence type="predicted"/>
<protein>
    <submittedName>
        <fullName evidence="2">Uncharacterized protein</fullName>
    </submittedName>
</protein>
<dbReference type="AlphaFoldDB" id="A0A286REH5"/>
<name>A0A286REH5_9BACT</name>
<gene>
    <name evidence="2" type="ORF">THTE_1749</name>
</gene>
<dbReference type="Proteomes" id="UP000215086">
    <property type="component" value="Chromosome"/>
</dbReference>